<accession>W9C7Z2</accession>
<dbReference type="EC" id="2.7.12.2" evidence="6"/>
<feature type="compositionally biased region" description="Acidic residues" evidence="7">
    <location>
        <begin position="562"/>
        <end position="573"/>
    </location>
</feature>
<evidence type="ECO:0000256" key="6">
    <source>
        <dbReference type="ARBA" id="ARBA00038999"/>
    </source>
</evidence>
<dbReference type="GO" id="GO:0005524">
    <property type="term" value="F:ATP binding"/>
    <property type="evidence" value="ECO:0007669"/>
    <property type="project" value="UniProtKB-KW"/>
</dbReference>
<keyword evidence="1" id="KW-0808">Transferase</keyword>
<keyword evidence="4" id="KW-0067">ATP-binding</keyword>
<dbReference type="GO" id="GO:0071474">
    <property type="term" value="P:cellular hyperosmotic response"/>
    <property type="evidence" value="ECO:0007669"/>
    <property type="project" value="TreeGrafter"/>
</dbReference>
<name>W9C7Z2_SCLBF</name>
<dbReference type="GO" id="GO:0004708">
    <property type="term" value="F:MAP kinase kinase activity"/>
    <property type="evidence" value="ECO:0007669"/>
    <property type="project" value="UniProtKB-EC"/>
</dbReference>
<evidence type="ECO:0000256" key="7">
    <source>
        <dbReference type="SAM" id="MobiDB-lite"/>
    </source>
</evidence>
<feature type="compositionally biased region" description="Low complexity" evidence="7">
    <location>
        <begin position="574"/>
        <end position="583"/>
    </location>
</feature>
<evidence type="ECO:0000256" key="4">
    <source>
        <dbReference type="ARBA" id="ARBA00022840"/>
    </source>
</evidence>
<evidence type="ECO:0000313" key="9">
    <source>
        <dbReference type="EMBL" id="ESZ90700.1"/>
    </source>
</evidence>
<dbReference type="InterPro" id="IPR011009">
    <property type="entry name" value="Kinase-like_dom_sf"/>
</dbReference>
<dbReference type="InterPro" id="IPR008271">
    <property type="entry name" value="Ser/Thr_kinase_AS"/>
</dbReference>
<feature type="region of interest" description="Disordered" evidence="7">
    <location>
        <begin position="614"/>
        <end position="639"/>
    </location>
</feature>
<comment type="similarity">
    <text evidence="5">Belongs to the protein kinase superfamily. STE Ser/Thr protein kinase family. MAP kinase kinase subfamily.</text>
</comment>
<evidence type="ECO:0000256" key="3">
    <source>
        <dbReference type="ARBA" id="ARBA00022777"/>
    </source>
</evidence>
<feature type="compositionally biased region" description="Polar residues" evidence="7">
    <location>
        <begin position="34"/>
        <end position="47"/>
    </location>
</feature>
<keyword evidence="3 9" id="KW-0418">Kinase</keyword>
<gene>
    <name evidence="9" type="ORF">SBOR_8926</name>
</gene>
<dbReference type="Proteomes" id="UP000019487">
    <property type="component" value="Unassembled WGS sequence"/>
</dbReference>
<dbReference type="STRING" id="1432307.W9C7Z2"/>
<protein>
    <recommendedName>
        <fullName evidence="6">mitogen-activated protein kinase kinase</fullName>
        <ecNumber evidence="6">2.7.12.2</ecNumber>
    </recommendedName>
</protein>
<dbReference type="Pfam" id="PF00069">
    <property type="entry name" value="Pkinase"/>
    <property type="match status" value="1"/>
</dbReference>
<evidence type="ECO:0000259" key="8">
    <source>
        <dbReference type="PROSITE" id="PS50011"/>
    </source>
</evidence>
<dbReference type="InterPro" id="IPR000719">
    <property type="entry name" value="Prot_kinase_dom"/>
</dbReference>
<keyword evidence="10" id="KW-1185">Reference proteome</keyword>
<feature type="region of interest" description="Disordered" evidence="7">
    <location>
        <begin position="559"/>
        <end position="599"/>
    </location>
</feature>
<dbReference type="HOGENOM" id="CLU_000288_79_2_1"/>
<keyword evidence="2" id="KW-0547">Nucleotide-binding</keyword>
<dbReference type="OrthoDB" id="10252354at2759"/>
<feature type="compositionally biased region" description="Polar residues" evidence="7">
    <location>
        <begin position="119"/>
        <end position="135"/>
    </location>
</feature>
<feature type="region of interest" description="Disordered" evidence="7">
    <location>
        <begin position="31"/>
        <end position="210"/>
    </location>
</feature>
<dbReference type="PROSITE" id="PS50011">
    <property type="entry name" value="PROTEIN_KINASE_DOM"/>
    <property type="match status" value="1"/>
</dbReference>
<sequence>MADNPQLDSMGPPGDAIDFAIKDTPLTTELLGDDQTNVAPTSATSSKPPFLPSLRTVSDPDGLATMTASSTPLGMLANARRPRPGPLVPGARSSQVGRQTGGGLPTSMAEKMKAFHASRQGTPSPRSQTSSTVSTPGDPGPPIIDGLPGGLQSPPNVRPSPQSVASAPVIPMKMGGGLSARRGMKLPGGLPPAPATPASETNGAPDASNGGSMFSQFSKYVDTKSGTLKFAGKAVIHGNGIDFANGTNFSISLDEVDTLEELGKGNYGTVYKVRHARPRMRMPGLGLAGNKSSPSLDTDDAEVKPIGDTTGVVMAMKELRLELDEAKFAAIIMELDVLHRCLSPYIIDFYGAFFQEGAVYICIEFMDGGSIDKIYGDGIPENVLRKITYATTQGLKTLKDEHNIIHRDVKPTNILVNTNGQVKICDFGVSGNLVASIAKTNIGCQSYMAPERISGGGISQAGANPGGGTYSVQSDIWSLGLSVIECAMGRYPYPPETYNNIFSQLSAIVDGEPPDLPAEGFSPVARNFVRGCLNKIPKMRPTYGDLLQHPWLSELTKPSTISEEDEDEDEDNVDLSSLSLQDQSQDKSNGILTGTEDSEVAKWVRNAIERKANGLMGTHAQPALHKAPLDTVTPIPNPS</sequence>
<evidence type="ECO:0000256" key="2">
    <source>
        <dbReference type="ARBA" id="ARBA00022741"/>
    </source>
</evidence>
<dbReference type="Gene3D" id="1.10.510.10">
    <property type="entry name" value="Transferase(Phosphotransferase) domain 1"/>
    <property type="match status" value="1"/>
</dbReference>
<feature type="domain" description="Protein kinase" evidence="8">
    <location>
        <begin position="256"/>
        <end position="552"/>
    </location>
</feature>
<dbReference type="SUPFAM" id="SSF56112">
    <property type="entry name" value="Protein kinase-like (PK-like)"/>
    <property type="match status" value="1"/>
</dbReference>
<reference evidence="9 10" key="1">
    <citation type="journal article" date="2014" name="Genome Announc.">
        <title>Draft genome sequence of Sclerotinia borealis, a psychrophilic plant pathogenic fungus.</title>
        <authorList>
            <person name="Mardanov A.V."/>
            <person name="Beletsky A.V."/>
            <person name="Kadnikov V.V."/>
            <person name="Ignatov A.N."/>
            <person name="Ravin N.V."/>
        </authorList>
    </citation>
    <scope>NUCLEOTIDE SEQUENCE [LARGE SCALE GENOMIC DNA]</scope>
    <source>
        <strain evidence="10">F-4157</strain>
    </source>
</reference>
<feature type="compositionally biased region" description="Polar residues" evidence="7">
    <location>
        <begin position="153"/>
        <end position="165"/>
    </location>
</feature>
<dbReference type="FunFam" id="1.10.510.10:FF:000433">
    <property type="entry name" value="MAP kinase kinase PBS2"/>
    <property type="match status" value="1"/>
</dbReference>
<dbReference type="SMART" id="SM00220">
    <property type="entry name" value="S_TKc"/>
    <property type="match status" value="1"/>
</dbReference>
<evidence type="ECO:0000256" key="5">
    <source>
        <dbReference type="ARBA" id="ARBA00038035"/>
    </source>
</evidence>
<dbReference type="EMBL" id="AYSA01000584">
    <property type="protein sequence ID" value="ESZ90700.1"/>
    <property type="molecule type" value="Genomic_DNA"/>
</dbReference>
<dbReference type="PANTHER" id="PTHR48013:SF25">
    <property type="entry name" value="MAP KINASE KINASE PBS2"/>
    <property type="match status" value="1"/>
</dbReference>
<evidence type="ECO:0000256" key="1">
    <source>
        <dbReference type="ARBA" id="ARBA00022679"/>
    </source>
</evidence>
<dbReference type="Gene3D" id="3.30.200.20">
    <property type="entry name" value="Phosphorylase Kinase, domain 1"/>
    <property type="match status" value="2"/>
</dbReference>
<dbReference type="PROSITE" id="PS00108">
    <property type="entry name" value="PROTEIN_KINASE_ST"/>
    <property type="match status" value="1"/>
</dbReference>
<organism evidence="9 10">
    <name type="scientific">Sclerotinia borealis (strain F-4128)</name>
    <dbReference type="NCBI Taxonomy" id="1432307"/>
    <lineage>
        <taxon>Eukaryota</taxon>
        <taxon>Fungi</taxon>
        <taxon>Dikarya</taxon>
        <taxon>Ascomycota</taxon>
        <taxon>Pezizomycotina</taxon>
        <taxon>Leotiomycetes</taxon>
        <taxon>Helotiales</taxon>
        <taxon>Sclerotiniaceae</taxon>
        <taxon>Sclerotinia</taxon>
    </lineage>
</organism>
<dbReference type="PANTHER" id="PTHR48013">
    <property type="entry name" value="DUAL SPECIFICITY MITOGEN-ACTIVATED PROTEIN KINASE KINASE 5-RELATED"/>
    <property type="match status" value="1"/>
</dbReference>
<dbReference type="AlphaFoldDB" id="W9C7Z2"/>
<proteinExistence type="inferred from homology"/>
<evidence type="ECO:0000313" key="10">
    <source>
        <dbReference type="Proteomes" id="UP000019487"/>
    </source>
</evidence>
<comment type="caution">
    <text evidence="9">The sequence shown here is derived from an EMBL/GenBank/DDBJ whole genome shotgun (WGS) entry which is preliminary data.</text>
</comment>